<proteinExistence type="predicted"/>
<protein>
    <submittedName>
        <fullName evidence="2">Uncharacterized protein</fullName>
    </submittedName>
</protein>
<name>A0A6G7Y4R4_9ACTN</name>
<feature type="transmembrane region" description="Helical" evidence="1">
    <location>
        <begin position="89"/>
        <end position="109"/>
    </location>
</feature>
<keyword evidence="1" id="KW-1133">Transmembrane helix</keyword>
<evidence type="ECO:0000256" key="1">
    <source>
        <dbReference type="SAM" id="Phobius"/>
    </source>
</evidence>
<organism evidence="2 3">
    <name type="scientific">Propioniciclava coleopterorum</name>
    <dbReference type="NCBI Taxonomy" id="2714937"/>
    <lineage>
        <taxon>Bacteria</taxon>
        <taxon>Bacillati</taxon>
        <taxon>Actinomycetota</taxon>
        <taxon>Actinomycetes</taxon>
        <taxon>Propionibacteriales</taxon>
        <taxon>Propionibacteriaceae</taxon>
        <taxon>Propioniciclava</taxon>
    </lineage>
</organism>
<gene>
    <name evidence="2" type="ORF">G7070_04115</name>
</gene>
<dbReference type="Proteomes" id="UP000501058">
    <property type="component" value="Chromosome"/>
</dbReference>
<dbReference type="RefSeq" id="WP_166232175.1">
    <property type="nucleotide sequence ID" value="NZ_CP049865.1"/>
</dbReference>
<evidence type="ECO:0000313" key="3">
    <source>
        <dbReference type="Proteomes" id="UP000501058"/>
    </source>
</evidence>
<evidence type="ECO:0000313" key="2">
    <source>
        <dbReference type="EMBL" id="QIK71607.1"/>
    </source>
</evidence>
<dbReference type="EMBL" id="CP049865">
    <property type="protein sequence ID" value="QIK71607.1"/>
    <property type="molecule type" value="Genomic_DNA"/>
</dbReference>
<sequence length="111" mass="11385">MAPPPPESAGQATPSGSPVPRIIGAVVSLVAGLPFALLLVAVLRSRFGGPATDPHGYTLIFGTFGALVTGLVASVSIPWVFPAARRPRVLRWCLLGYVVVAASLIALLLTA</sequence>
<keyword evidence="3" id="KW-1185">Reference proteome</keyword>
<reference evidence="2 3" key="1">
    <citation type="submission" date="2020-03" db="EMBL/GenBank/DDBJ databases">
        <title>Propioniciclava sp. nov., isolated from Hydrophilus acuminatus.</title>
        <authorList>
            <person name="Hyun D.-W."/>
            <person name="Bae J.-W."/>
        </authorList>
    </citation>
    <scope>NUCLEOTIDE SEQUENCE [LARGE SCALE GENOMIC DNA]</scope>
    <source>
        <strain evidence="2 3">HDW11</strain>
    </source>
</reference>
<keyword evidence="1" id="KW-0472">Membrane</keyword>
<feature type="transmembrane region" description="Helical" evidence="1">
    <location>
        <begin position="22"/>
        <end position="43"/>
    </location>
</feature>
<dbReference type="KEGG" id="prv:G7070_04115"/>
<dbReference type="AlphaFoldDB" id="A0A6G7Y4R4"/>
<keyword evidence="1" id="KW-0812">Transmembrane</keyword>
<accession>A0A6G7Y4R4</accession>
<feature type="transmembrane region" description="Helical" evidence="1">
    <location>
        <begin position="55"/>
        <end position="77"/>
    </location>
</feature>